<dbReference type="PROSITE" id="PS50893">
    <property type="entry name" value="ABC_TRANSPORTER_2"/>
    <property type="match status" value="1"/>
</dbReference>
<name>A0A6C0HZ83_9ZZZZ</name>
<dbReference type="PROSITE" id="PS00211">
    <property type="entry name" value="ABC_TRANSPORTER_1"/>
    <property type="match status" value="1"/>
</dbReference>
<organism evidence="10">
    <name type="scientific">viral metagenome</name>
    <dbReference type="NCBI Taxonomy" id="1070528"/>
    <lineage>
        <taxon>unclassified sequences</taxon>
        <taxon>metagenomes</taxon>
        <taxon>organismal metagenomes</taxon>
    </lineage>
</organism>
<dbReference type="PANTHER" id="PTHR43394">
    <property type="entry name" value="ATP-DEPENDENT PERMEASE MDL1, MITOCHONDRIAL"/>
    <property type="match status" value="1"/>
</dbReference>
<comment type="subcellular location">
    <subcellularLocation>
        <location evidence="1">Membrane</location>
        <topology evidence="1">Multi-pass membrane protein</topology>
    </subcellularLocation>
</comment>
<feature type="transmembrane region" description="Helical" evidence="7">
    <location>
        <begin position="21"/>
        <end position="45"/>
    </location>
</feature>
<dbReference type="AlphaFoldDB" id="A0A6C0HZ83"/>
<dbReference type="PROSITE" id="PS50929">
    <property type="entry name" value="ABC_TM1F"/>
    <property type="match status" value="1"/>
</dbReference>
<dbReference type="Pfam" id="PF00005">
    <property type="entry name" value="ABC_tran"/>
    <property type="match status" value="1"/>
</dbReference>
<dbReference type="PANTHER" id="PTHR43394:SF1">
    <property type="entry name" value="ATP-BINDING CASSETTE SUB-FAMILY B MEMBER 10, MITOCHONDRIAL"/>
    <property type="match status" value="1"/>
</dbReference>
<keyword evidence="2 7" id="KW-0812">Transmembrane</keyword>
<dbReference type="EMBL" id="MN740057">
    <property type="protein sequence ID" value="QHT86058.1"/>
    <property type="molecule type" value="Genomic_DNA"/>
</dbReference>
<feature type="transmembrane region" description="Helical" evidence="7">
    <location>
        <begin position="134"/>
        <end position="154"/>
    </location>
</feature>
<proteinExistence type="predicted"/>
<feature type="domain" description="ABC transporter" evidence="8">
    <location>
        <begin position="348"/>
        <end position="559"/>
    </location>
</feature>
<keyword evidence="3" id="KW-0547">Nucleotide-binding</keyword>
<keyword evidence="4" id="KW-0067">ATP-binding</keyword>
<evidence type="ECO:0000256" key="7">
    <source>
        <dbReference type="SAM" id="Phobius"/>
    </source>
</evidence>
<dbReference type="GO" id="GO:0015421">
    <property type="term" value="F:ABC-type oligopeptide transporter activity"/>
    <property type="evidence" value="ECO:0007669"/>
    <property type="project" value="TreeGrafter"/>
</dbReference>
<keyword evidence="5 7" id="KW-1133">Transmembrane helix</keyword>
<evidence type="ECO:0000256" key="6">
    <source>
        <dbReference type="ARBA" id="ARBA00023136"/>
    </source>
</evidence>
<dbReference type="InterPro" id="IPR003439">
    <property type="entry name" value="ABC_transporter-like_ATP-bd"/>
</dbReference>
<dbReference type="SUPFAM" id="SSF52540">
    <property type="entry name" value="P-loop containing nucleoside triphosphate hydrolases"/>
    <property type="match status" value="1"/>
</dbReference>
<feature type="transmembrane region" description="Helical" evidence="7">
    <location>
        <begin position="270"/>
        <end position="286"/>
    </location>
</feature>
<feature type="transmembrane region" description="Helical" evidence="7">
    <location>
        <begin position="245"/>
        <end position="264"/>
    </location>
</feature>
<dbReference type="GO" id="GO:0016020">
    <property type="term" value="C:membrane"/>
    <property type="evidence" value="ECO:0007669"/>
    <property type="project" value="UniProtKB-SubCell"/>
</dbReference>
<protein>
    <recommendedName>
        <fullName evidence="11">ABC transporter domain-containing protein</fullName>
    </recommendedName>
</protein>
<accession>A0A6C0HZ83</accession>
<reference evidence="10" key="1">
    <citation type="journal article" date="2020" name="Nature">
        <title>Giant virus diversity and host interactions through global metagenomics.</title>
        <authorList>
            <person name="Schulz F."/>
            <person name="Roux S."/>
            <person name="Paez-Espino D."/>
            <person name="Jungbluth S."/>
            <person name="Walsh D.A."/>
            <person name="Denef V.J."/>
            <person name="McMahon K.D."/>
            <person name="Konstantinidis K.T."/>
            <person name="Eloe-Fadrosh E.A."/>
            <person name="Kyrpides N.C."/>
            <person name="Woyke T."/>
        </authorList>
    </citation>
    <scope>NUCLEOTIDE SEQUENCE</scope>
    <source>
        <strain evidence="10">GVMAG-M-3300023184-184</strain>
    </source>
</reference>
<sequence length="559" mass="64769">MKLLYYLFEKFIEEEWFNISCIVILSIALSIFATNVISSITANIIQSINNGTNAEVYLYYKLFIGITVIFVSILYIYKYFQTIFLSKLPEWIKQEILEIILKFNNINMSNTNFVNFYNHITRISASGFITFNDIIGTYIPSLAFISVIAGYFLYKNLTLGLIFLLFNALIVIYLSYFIGDIISEKRKQEIKVGQLNSYLLDLLNNIDKVIYRGQTKVEIDIFQKKTDEVIKITNDYLGFMNNHMFIANSFSYLNIFSILGYLIYLQSKKLLSTTTFITFFTITLLYRDRISNVIFGLPDNVESIGRIMNMISEFDDAFTNDVSIKQMLKELNVTSNLFENKSMTFDKIRFEDVSFKYKGTEIQIYHHFTKEIYLKNKIIGIVGLSGKGKSTLMKLVLRLYEPTSGNIYIDDINISTLDPDFIREHITYVNQNSRLFDKKVLENIFYGCKNEESCDKHLKEIMEYSKIKELFKNVDIVNGPSGALGEKLSGGQRQVVNIISGLINPTEILVLDEPTNALDNDLKNEVLAILQKFRKYKKCIMIITHDHDVYPLFDETIEL</sequence>
<keyword evidence="6 7" id="KW-0472">Membrane</keyword>
<dbReference type="InterPro" id="IPR027417">
    <property type="entry name" value="P-loop_NTPase"/>
</dbReference>
<evidence type="ECO:0000259" key="9">
    <source>
        <dbReference type="PROSITE" id="PS50929"/>
    </source>
</evidence>
<dbReference type="InterPro" id="IPR017871">
    <property type="entry name" value="ABC_transporter-like_CS"/>
</dbReference>
<dbReference type="GO" id="GO:0016887">
    <property type="term" value="F:ATP hydrolysis activity"/>
    <property type="evidence" value="ECO:0007669"/>
    <property type="project" value="InterPro"/>
</dbReference>
<evidence type="ECO:0000256" key="3">
    <source>
        <dbReference type="ARBA" id="ARBA00022741"/>
    </source>
</evidence>
<dbReference type="InterPro" id="IPR039421">
    <property type="entry name" value="Type_1_exporter"/>
</dbReference>
<dbReference type="SUPFAM" id="SSF90123">
    <property type="entry name" value="ABC transporter transmembrane region"/>
    <property type="match status" value="1"/>
</dbReference>
<dbReference type="GO" id="GO:0005524">
    <property type="term" value="F:ATP binding"/>
    <property type="evidence" value="ECO:0007669"/>
    <property type="project" value="UniProtKB-KW"/>
</dbReference>
<feature type="transmembrane region" description="Helical" evidence="7">
    <location>
        <begin position="160"/>
        <end position="178"/>
    </location>
</feature>
<dbReference type="Gene3D" id="3.40.50.300">
    <property type="entry name" value="P-loop containing nucleotide triphosphate hydrolases"/>
    <property type="match status" value="1"/>
</dbReference>
<dbReference type="Gene3D" id="1.20.1560.10">
    <property type="entry name" value="ABC transporter type 1, transmembrane domain"/>
    <property type="match status" value="1"/>
</dbReference>
<dbReference type="InterPro" id="IPR036640">
    <property type="entry name" value="ABC1_TM_sf"/>
</dbReference>
<dbReference type="Pfam" id="PF00664">
    <property type="entry name" value="ABC_membrane"/>
    <property type="match status" value="1"/>
</dbReference>
<dbReference type="InterPro" id="IPR011527">
    <property type="entry name" value="ABC1_TM_dom"/>
</dbReference>
<evidence type="ECO:0000256" key="4">
    <source>
        <dbReference type="ARBA" id="ARBA00022840"/>
    </source>
</evidence>
<dbReference type="InterPro" id="IPR003593">
    <property type="entry name" value="AAA+_ATPase"/>
</dbReference>
<feature type="transmembrane region" description="Helical" evidence="7">
    <location>
        <begin position="57"/>
        <end position="77"/>
    </location>
</feature>
<feature type="domain" description="ABC transmembrane type-1" evidence="9">
    <location>
        <begin position="22"/>
        <end position="299"/>
    </location>
</feature>
<evidence type="ECO:0008006" key="11">
    <source>
        <dbReference type="Google" id="ProtNLM"/>
    </source>
</evidence>
<evidence type="ECO:0000313" key="10">
    <source>
        <dbReference type="EMBL" id="QHT86058.1"/>
    </source>
</evidence>
<evidence type="ECO:0000256" key="1">
    <source>
        <dbReference type="ARBA" id="ARBA00004141"/>
    </source>
</evidence>
<evidence type="ECO:0000259" key="8">
    <source>
        <dbReference type="PROSITE" id="PS50893"/>
    </source>
</evidence>
<evidence type="ECO:0000256" key="5">
    <source>
        <dbReference type="ARBA" id="ARBA00022989"/>
    </source>
</evidence>
<evidence type="ECO:0000256" key="2">
    <source>
        <dbReference type="ARBA" id="ARBA00022692"/>
    </source>
</evidence>
<dbReference type="CDD" id="cd03228">
    <property type="entry name" value="ABCC_MRP_Like"/>
    <property type="match status" value="1"/>
</dbReference>
<dbReference type="SMART" id="SM00382">
    <property type="entry name" value="AAA"/>
    <property type="match status" value="1"/>
</dbReference>